<evidence type="ECO:0000313" key="2">
    <source>
        <dbReference type="EMBL" id="QKG85787.1"/>
    </source>
</evidence>
<dbReference type="AlphaFoldDB" id="A0A7D3XRP8"/>
<gene>
    <name evidence="2" type="ORF">GXN76_15885</name>
</gene>
<dbReference type="RefSeq" id="WP_173224881.1">
    <property type="nucleotide sequence ID" value="NZ_CP048104.1"/>
</dbReference>
<evidence type="ECO:0000313" key="3">
    <source>
        <dbReference type="Proteomes" id="UP000503088"/>
    </source>
</evidence>
<dbReference type="Pfam" id="PF13485">
    <property type="entry name" value="Peptidase_MA_2"/>
    <property type="match status" value="1"/>
</dbReference>
<name>A0A7D3XRP8_9BACL</name>
<protein>
    <recommendedName>
        <fullName evidence="1">Peptidase MA-like domain-containing protein</fullName>
    </recommendedName>
</protein>
<feature type="domain" description="Peptidase MA-like" evidence="1">
    <location>
        <begin position="161"/>
        <end position="288"/>
    </location>
</feature>
<dbReference type="EMBL" id="CP048104">
    <property type="protein sequence ID" value="QKG85787.1"/>
    <property type="molecule type" value="Genomic_DNA"/>
</dbReference>
<dbReference type="InterPro" id="IPR039568">
    <property type="entry name" value="Peptidase_MA-like_dom"/>
</dbReference>
<keyword evidence="3" id="KW-1185">Reference proteome</keyword>
<sequence length="290" mass="34434">MNANTQLPIRSFILFLICFSLFFSFGFSHQGMVFTQPVLHKGNHLLESWRFRDGDVLETDRINLYYPASMAKQAVLVSREAEQVLQSFENRYNYTFNKPVPIFLFPDRESLRSHFSWKKGQSATGVYFSGAIYLLNPDVWYEGMPSIEESPEKWAREFHEKGPLYHEIAHLYLDKSTGGNYPIWYTEAYAQWVEYRELGFEWITPSNQLTRRHLYTYPDLRDHFEQLTNQSLAYRQSFLFLRMIVEQEGEDSLNRLHRQLAKGVAFEQAWKQVFDKETAESYQDWISHIN</sequence>
<evidence type="ECO:0000259" key="1">
    <source>
        <dbReference type="Pfam" id="PF13485"/>
    </source>
</evidence>
<proteinExistence type="predicted"/>
<accession>A0A7D3XRP8</accession>
<reference evidence="2 3" key="1">
    <citation type="submission" date="2020-01" db="EMBL/GenBank/DDBJ databases">
        <authorList>
            <person name="Gulvik C.A."/>
            <person name="Batra D.G."/>
        </authorList>
    </citation>
    <scope>NUCLEOTIDE SEQUENCE [LARGE SCALE GENOMIC DNA]</scope>
    <source>
        <strain evidence="2 3">W9323</strain>
    </source>
</reference>
<dbReference type="KEGG" id="kpul:GXN76_15885"/>
<organism evidence="2 3">
    <name type="scientific">Kroppenstedtia pulmonis</name>
    <dbReference type="NCBI Taxonomy" id="1380685"/>
    <lineage>
        <taxon>Bacteria</taxon>
        <taxon>Bacillati</taxon>
        <taxon>Bacillota</taxon>
        <taxon>Bacilli</taxon>
        <taxon>Bacillales</taxon>
        <taxon>Thermoactinomycetaceae</taxon>
        <taxon>Kroppenstedtia</taxon>
    </lineage>
</organism>
<dbReference type="Proteomes" id="UP000503088">
    <property type="component" value="Chromosome"/>
</dbReference>